<evidence type="ECO:0000259" key="5">
    <source>
        <dbReference type="PROSITE" id="PS51007"/>
    </source>
</evidence>
<dbReference type="PROSITE" id="PS51007">
    <property type="entry name" value="CYTC"/>
    <property type="match status" value="1"/>
</dbReference>
<dbReference type="Gene3D" id="1.10.760.10">
    <property type="entry name" value="Cytochrome c-like domain"/>
    <property type="match status" value="1"/>
</dbReference>
<dbReference type="Proteomes" id="UP000321436">
    <property type="component" value="Unassembled WGS sequence"/>
</dbReference>
<accession>A0A512RIV2</accession>
<dbReference type="PROSITE" id="PS51257">
    <property type="entry name" value="PROKAR_LIPOPROTEIN"/>
    <property type="match status" value="1"/>
</dbReference>
<proteinExistence type="predicted"/>
<dbReference type="OrthoDB" id="679921at2"/>
<keyword evidence="1 4" id="KW-0349">Heme</keyword>
<dbReference type="AlphaFoldDB" id="A0A512RIV2"/>
<name>A0A512RIV2_9BACT</name>
<keyword evidence="7" id="KW-1185">Reference proteome</keyword>
<evidence type="ECO:0000256" key="3">
    <source>
        <dbReference type="ARBA" id="ARBA00023004"/>
    </source>
</evidence>
<dbReference type="InterPro" id="IPR036909">
    <property type="entry name" value="Cyt_c-like_dom_sf"/>
</dbReference>
<dbReference type="InterPro" id="IPR009056">
    <property type="entry name" value="Cyt_c-like_dom"/>
</dbReference>
<dbReference type="SUPFAM" id="SSF46626">
    <property type="entry name" value="Cytochrome c"/>
    <property type="match status" value="1"/>
</dbReference>
<keyword evidence="3 4" id="KW-0408">Iron</keyword>
<protein>
    <recommendedName>
        <fullName evidence="5">Cytochrome c domain-containing protein</fullName>
    </recommendedName>
</protein>
<evidence type="ECO:0000256" key="2">
    <source>
        <dbReference type="ARBA" id="ARBA00022723"/>
    </source>
</evidence>
<evidence type="ECO:0000313" key="7">
    <source>
        <dbReference type="Proteomes" id="UP000321436"/>
    </source>
</evidence>
<organism evidence="6 7">
    <name type="scientific">Chitinophaga cymbidii</name>
    <dbReference type="NCBI Taxonomy" id="1096750"/>
    <lineage>
        <taxon>Bacteria</taxon>
        <taxon>Pseudomonadati</taxon>
        <taxon>Bacteroidota</taxon>
        <taxon>Chitinophagia</taxon>
        <taxon>Chitinophagales</taxon>
        <taxon>Chitinophagaceae</taxon>
        <taxon>Chitinophaga</taxon>
    </lineage>
</organism>
<keyword evidence="2 4" id="KW-0479">Metal-binding</keyword>
<dbReference type="GO" id="GO:0020037">
    <property type="term" value="F:heme binding"/>
    <property type="evidence" value="ECO:0007669"/>
    <property type="project" value="InterPro"/>
</dbReference>
<evidence type="ECO:0000256" key="1">
    <source>
        <dbReference type="ARBA" id="ARBA00022617"/>
    </source>
</evidence>
<comment type="caution">
    <text evidence="6">The sequence shown here is derived from an EMBL/GenBank/DDBJ whole genome shotgun (WGS) entry which is preliminary data.</text>
</comment>
<dbReference type="Pfam" id="PF13442">
    <property type="entry name" value="Cytochrome_CBB3"/>
    <property type="match status" value="1"/>
</dbReference>
<feature type="domain" description="Cytochrome c" evidence="5">
    <location>
        <begin position="39"/>
        <end position="101"/>
    </location>
</feature>
<dbReference type="EMBL" id="BKAU01000001">
    <property type="protein sequence ID" value="GEP95610.1"/>
    <property type="molecule type" value="Genomic_DNA"/>
</dbReference>
<sequence>MQIMKQLGQIMLVAIVLAGCAKGLNPNNTAKVEAAFAKYEDSEGKAIFRDKCAKCHGYMLPETRTAEKWPNILDRMAKKAKLTDEQKEAVVAFVTKHAKAS</sequence>
<evidence type="ECO:0000256" key="4">
    <source>
        <dbReference type="PROSITE-ProRule" id="PRU00433"/>
    </source>
</evidence>
<gene>
    <name evidence="6" type="ORF">CCY01nite_18700</name>
</gene>
<evidence type="ECO:0000313" key="6">
    <source>
        <dbReference type="EMBL" id="GEP95610.1"/>
    </source>
</evidence>
<reference evidence="6 7" key="1">
    <citation type="submission" date="2019-07" db="EMBL/GenBank/DDBJ databases">
        <title>Whole genome shotgun sequence of Chitinophaga cymbidii NBRC 109752.</title>
        <authorList>
            <person name="Hosoyama A."/>
            <person name="Uohara A."/>
            <person name="Ohji S."/>
            <person name="Ichikawa N."/>
        </authorList>
    </citation>
    <scope>NUCLEOTIDE SEQUENCE [LARGE SCALE GENOMIC DNA]</scope>
    <source>
        <strain evidence="6 7">NBRC 109752</strain>
    </source>
</reference>
<dbReference type="GO" id="GO:0009055">
    <property type="term" value="F:electron transfer activity"/>
    <property type="evidence" value="ECO:0007669"/>
    <property type="project" value="InterPro"/>
</dbReference>
<dbReference type="GO" id="GO:0046872">
    <property type="term" value="F:metal ion binding"/>
    <property type="evidence" value="ECO:0007669"/>
    <property type="project" value="UniProtKB-KW"/>
</dbReference>